<feature type="domain" description="Retrotransposon gag" evidence="1">
    <location>
        <begin position="19"/>
        <end position="107"/>
    </location>
</feature>
<dbReference type="InterPro" id="IPR005162">
    <property type="entry name" value="Retrotrans_gag_dom"/>
</dbReference>
<dbReference type="SUPFAM" id="SSF56672">
    <property type="entry name" value="DNA/RNA polymerases"/>
    <property type="match status" value="1"/>
</dbReference>
<accession>A0AAD1ZCY5</accession>
<dbReference type="AlphaFoldDB" id="A0AAD1ZCY5"/>
<keyword evidence="3" id="KW-1185">Reference proteome</keyword>
<dbReference type="Gene3D" id="3.10.10.10">
    <property type="entry name" value="HIV Type 1 Reverse Transcriptase, subunit A, domain 1"/>
    <property type="match status" value="1"/>
</dbReference>
<dbReference type="PANTHER" id="PTHR15503:SF45">
    <property type="entry name" value="RNA-DIRECTED DNA POLYMERASE HOMOLOG"/>
    <property type="match status" value="1"/>
</dbReference>
<dbReference type="Proteomes" id="UP000834106">
    <property type="component" value="Chromosome 9"/>
</dbReference>
<evidence type="ECO:0000313" key="2">
    <source>
        <dbReference type="EMBL" id="CAI9767225.1"/>
    </source>
</evidence>
<evidence type="ECO:0000259" key="1">
    <source>
        <dbReference type="Pfam" id="PF03732"/>
    </source>
</evidence>
<name>A0AAD1ZCY5_9LAMI</name>
<dbReference type="Pfam" id="PF03732">
    <property type="entry name" value="Retrotrans_gag"/>
    <property type="match status" value="1"/>
</dbReference>
<dbReference type="InterPro" id="IPR032567">
    <property type="entry name" value="RTL1-rel"/>
</dbReference>
<gene>
    <name evidence="2" type="ORF">FPE_LOCUS14655</name>
</gene>
<dbReference type="PANTHER" id="PTHR15503">
    <property type="entry name" value="LDOC1 RELATED"/>
    <property type="match status" value="1"/>
</dbReference>
<protein>
    <recommendedName>
        <fullName evidence="1">Retrotransposon gag domain-containing protein</fullName>
    </recommendedName>
</protein>
<evidence type="ECO:0000313" key="3">
    <source>
        <dbReference type="Proteomes" id="UP000834106"/>
    </source>
</evidence>
<dbReference type="EMBL" id="OU503044">
    <property type="protein sequence ID" value="CAI9767225.1"/>
    <property type="molecule type" value="Genomic_DNA"/>
</dbReference>
<sequence>MEGQQDQAAMFRDLMRAVHDLADEWLRGLEQIYKYMACTDAQKFKEEVMTKYFPQSLRDRREVEFLQLKQGNMSIGEYESKFEQLSRYAMYLVDIEPKKARRLELGLRPEVGGIMASHHTTIYSEVLQWAQSIFDRLEIDRMTEKNNESYGKRKWNELIKGNHLDNLRKTIQDRDRDQTNQIKLLNDVLSATRPMVESACLGKTCVIDVVKKVISPQIARHIHLRKIMRNNHATIRCFEKEVIFQKLGKEDFRFCAVRVKSLPGLVSAMKSEKMLKKRFCQGFLVSVYGTHQSELTIGNVPIVRDFIDVFPNDLPDVPPDRQLEFTIDLVPGATPVSKASYRMMPKERQELKIQLLELLDKCYV</sequence>
<reference evidence="2" key="1">
    <citation type="submission" date="2023-05" db="EMBL/GenBank/DDBJ databases">
        <authorList>
            <person name="Huff M."/>
        </authorList>
    </citation>
    <scope>NUCLEOTIDE SEQUENCE</scope>
</reference>
<organism evidence="2 3">
    <name type="scientific">Fraxinus pennsylvanica</name>
    <dbReference type="NCBI Taxonomy" id="56036"/>
    <lineage>
        <taxon>Eukaryota</taxon>
        <taxon>Viridiplantae</taxon>
        <taxon>Streptophyta</taxon>
        <taxon>Embryophyta</taxon>
        <taxon>Tracheophyta</taxon>
        <taxon>Spermatophyta</taxon>
        <taxon>Magnoliopsida</taxon>
        <taxon>eudicotyledons</taxon>
        <taxon>Gunneridae</taxon>
        <taxon>Pentapetalae</taxon>
        <taxon>asterids</taxon>
        <taxon>lamiids</taxon>
        <taxon>Lamiales</taxon>
        <taxon>Oleaceae</taxon>
        <taxon>Oleeae</taxon>
        <taxon>Fraxinus</taxon>
    </lineage>
</organism>
<proteinExistence type="predicted"/>
<dbReference type="InterPro" id="IPR043502">
    <property type="entry name" value="DNA/RNA_pol_sf"/>
</dbReference>